<dbReference type="EMBL" id="CAJQZP010001576">
    <property type="protein sequence ID" value="CAG5055009.1"/>
    <property type="molecule type" value="Genomic_DNA"/>
</dbReference>
<evidence type="ECO:0000313" key="1">
    <source>
        <dbReference type="EMBL" id="CAG5055009.1"/>
    </source>
</evidence>
<name>A0A8S3YCC9_PARAO</name>
<gene>
    <name evidence="1" type="ORF">PAPOLLO_LOCUS26122</name>
</gene>
<sequence length="216" mass="25812">MILEYHVIIGTEDIKGTRDRRAPSSRRARCWNHTASRTALALKQSSSRKPVSPRVTIQLWRSQRKKQQHKKKLAKDRLRKKEKYAEIKKDPEKYRLEKEKERKKYLLRKEKKKILSIAEITDRQKREQRRRWRKNSRKYLNKLKEQKKIERVLLENSPPTSENEEIANIADPDPLMEIEKTPKTVNSKATQSIQVNSSGTRKLRYRSMKVISNLKK</sequence>
<accession>A0A8S3YCC9</accession>
<proteinExistence type="predicted"/>
<comment type="caution">
    <text evidence="1">The sequence shown here is derived from an EMBL/GenBank/DDBJ whole genome shotgun (WGS) entry which is preliminary data.</text>
</comment>
<organism evidence="1 2">
    <name type="scientific">Parnassius apollo</name>
    <name type="common">Apollo butterfly</name>
    <name type="synonym">Papilio apollo</name>
    <dbReference type="NCBI Taxonomy" id="110799"/>
    <lineage>
        <taxon>Eukaryota</taxon>
        <taxon>Metazoa</taxon>
        <taxon>Ecdysozoa</taxon>
        <taxon>Arthropoda</taxon>
        <taxon>Hexapoda</taxon>
        <taxon>Insecta</taxon>
        <taxon>Pterygota</taxon>
        <taxon>Neoptera</taxon>
        <taxon>Endopterygota</taxon>
        <taxon>Lepidoptera</taxon>
        <taxon>Glossata</taxon>
        <taxon>Ditrysia</taxon>
        <taxon>Papilionoidea</taxon>
        <taxon>Papilionidae</taxon>
        <taxon>Parnassiinae</taxon>
        <taxon>Parnassini</taxon>
        <taxon>Parnassius</taxon>
        <taxon>Parnassius</taxon>
    </lineage>
</organism>
<protein>
    <submittedName>
        <fullName evidence="1">(apollo) hypothetical protein</fullName>
    </submittedName>
</protein>
<dbReference type="AlphaFoldDB" id="A0A8S3YCC9"/>
<keyword evidence="2" id="KW-1185">Reference proteome</keyword>
<evidence type="ECO:0000313" key="2">
    <source>
        <dbReference type="Proteomes" id="UP000691718"/>
    </source>
</evidence>
<reference evidence="1" key="1">
    <citation type="submission" date="2021-04" db="EMBL/GenBank/DDBJ databases">
        <authorList>
            <person name="Tunstrom K."/>
        </authorList>
    </citation>
    <scope>NUCLEOTIDE SEQUENCE</scope>
</reference>
<dbReference type="Proteomes" id="UP000691718">
    <property type="component" value="Unassembled WGS sequence"/>
</dbReference>